<keyword evidence="12" id="KW-1185">Reference proteome</keyword>
<evidence type="ECO:0000256" key="1">
    <source>
        <dbReference type="ARBA" id="ARBA00004123"/>
    </source>
</evidence>
<organism evidence="11 12">
    <name type="scientific">Oncorhynchus mykiss</name>
    <name type="common">Rainbow trout</name>
    <name type="synonym">Salmo gairdneri</name>
    <dbReference type="NCBI Taxonomy" id="8022"/>
    <lineage>
        <taxon>Eukaryota</taxon>
        <taxon>Metazoa</taxon>
        <taxon>Chordata</taxon>
        <taxon>Craniata</taxon>
        <taxon>Vertebrata</taxon>
        <taxon>Euteleostomi</taxon>
        <taxon>Actinopterygii</taxon>
        <taxon>Neopterygii</taxon>
        <taxon>Teleostei</taxon>
        <taxon>Protacanthopterygii</taxon>
        <taxon>Salmoniformes</taxon>
        <taxon>Salmonidae</taxon>
        <taxon>Salmoninae</taxon>
        <taxon>Oncorhynchus</taxon>
    </lineage>
</organism>
<dbReference type="GO" id="GO:0005944">
    <property type="term" value="C:phosphatidylinositol 3-kinase complex, class IB"/>
    <property type="evidence" value="ECO:0007669"/>
    <property type="project" value="InterPro"/>
</dbReference>
<keyword evidence="10" id="KW-1133">Transmembrane helix</keyword>
<evidence type="ECO:0000256" key="5">
    <source>
        <dbReference type="ARBA" id="ARBA00022490"/>
    </source>
</evidence>
<keyword evidence="4" id="KW-1003">Cell membrane</keyword>
<feature type="compositionally biased region" description="Acidic residues" evidence="9">
    <location>
        <begin position="431"/>
        <end position="442"/>
    </location>
</feature>
<dbReference type="Pfam" id="PF10486">
    <property type="entry name" value="PI3K_1B_p101"/>
    <property type="match status" value="1"/>
</dbReference>
<feature type="region of interest" description="Disordered" evidence="9">
    <location>
        <begin position="418"/>
        <end position="453"/>
    </location>
</feature>
<name>A0A8K9XJT3_ONCMY</name>
<dbReference type="Ensembl" id="ENSOMYT00000137673.1">
    <property type="protein sequence ID" value="ENSOMYP00000134619.1"/>
    <property type="gene ID" value="ENSOMYG00000029423.2"/>
</dbReference>
<accession>A0A8K9XJT3</accession>
<keyword evidence="6 10" id="KW-0472">Membrane</keyword>
<dbReference type="PANTHER" id="PTHR15593">
    <property type="entry name" value="PHOSPHATIDYLINOSITOL 3-KINASE REGULATORY SUBUNIT"/>
    <property type="match status" value="1"/>
</dbReference>
<comment type="subcellular location">
    <subcellularLocation>
        <location evidence="2">Cell membrane</location>
        <topology evidence="2">Peripheral membrane protein</topology>
    </subcellularLocation>
    <subcellularLocation>
        <location evidence="3">Cytoplasm</location>
    </subcellularLocation>
    <subcellularLocation>
        <location evidence="1">Nucleus</location>
    </subcellularLocation>
</comment>
<evidence type="ECO:0000256" key="4">
    <source>
        <dbReference type="ARBA" id="ARBA00022475"/>
    </source>
</evidence>
<protein>
    <recommendedName>
        <fullName evidence="8">Phosphoinositide 3-kinase regulatory subunit 5</fullName>
    </recommendedName>
</protein>
<keyword evidence="10" id="KW-0812">Transmembrane</keyword>
<proteinExistence type="predicted"/>
<evidence type="ECO:0000313" key="11">
    <source>
        <dbReference type="Ensembl" id="ENSOMYP00000134619.1"/>
    </source>
</evidence>
<feature type="region of interest" description="Disordered" evidence="9">
    <location>
        <begin position="366"/>
        <end position="385"/>
    </location>
</feature>
<dbReference type="GeneTree" id="ENSGT00530000063753"/>
<evidence type="ECO:0000256" key="8">
    <source>
        <dbReference type="ARBA" id="ARBA00040195"/>
    </source>
</evidence>
<evidence type="ECO:0000313" key="12">
    <source>
        <dbReference type="Proteomes" id="UP000694395"/>
    </source>
</evidence>
<dbReference type="GO" id="GO:0005634">
    <property type="term" value="C:nucleus"/>
    <property type="evidence" value="ECO:0007669"/>
    <property type="project" value="UniProtKB-SubCell"/>
</dbReference>
<feature type="compositionally biased region" description="Low complexity" evidence="9">
    <location>
        <begin position="500"/>
        <end position="513"/>
    </location>
</feature>
<evidence type="ECO:0000256" key="10">
    <source>
        <dbReference type="SAM" id="Phobius"/>
    </source>
</evidence>
<evidence type="ECO:0000256" key="3">
    <source>
        <dbReference type="ARBA" id="ARBA00004496"/>
    </source>
</evidence>
<evidence type="ECO:0000256" key="9">
    <source>
        <dbReference type="SAM" id="MobiDB-lite"/>
    </source>
</evidence>
<reference evidence="11" key="1">
    <citation type="submission" date="2020-07" db="EMBL/GenBank/DDBJ databases">
        <title>A long reads based de novo assembly of the rainbow trout Arlee double haploid line genome.</title>
        <authorList>
            <person name="Gao G."/>
            <person name="Palti Y."/>
        </authorList>
    </citation>
    <scope>NUCLEOTIDE SEQUENCE [LARGE SCALE GENOMIC DNA]</scope>
</reference>
<reference evidence="11" key="3">
    <citation type="submission" date="2025-09" db="UniProtKB">
        <authorList>
            <consortium name="Ensembl"/>
        </authorList>
    </citation>
    <scope>IDENTIFICATION</scope>
</reference>
<dbReference type="GO" id="GO:0046935">
    <property type="term" value="F:1-phosphatidylinositol-3-kinase regulator activity"/>
    <property type="evidence" value="ECO:0007669"/>
    <property type="project" value="InterPro"/>
</dbReference>
<reference evidence="11" key="2">
    <citation type="submission" date="2025-08" db="UniProtKB">
        <authorList>
            <consortium name="Ensembl"/>
        </authorList>
    </citation>
    <scope>IDENTIFICATION</scope>
</reference>
<dbReference type="InterPro" id="IPR019522">
    <property type="entry name" value="PIK3R5/6"/>
</dbReference>
<evidence type="ECO:0000256" key="6">
    <source>
        <dbReference type="ARBA" id="ARBA00023136"/>
    </source>
</evidence>
<keyword evidence="5" id="KW-0963">Cytoplasm</keyword>
<dbReference type="GO" id="GO:0007186">
    <property type="term" value="P:G protein-coupled receptor signaling pathway"/>
    <property type="evidence" value="ECO:0007669"/>
    <property type="project" value="TreeGrafter"/>
</dbReference>
<dbReference type="GO" id="GO:0005886">
    <property type="term" value="C:plasma membrane"/>
    <property type="evidence" value="ECO:0007669"/>
    <property type="project" value="UniProtKB-SubCell"/>
</dbReference>
<feature type="region of interest" description="Disordered" evidence="9">
    <location>
        <begin position="470"/>
        <end position="528"/>
    </location>
</feature>
<gene>
    <name evidence="11" type="primary">LOC110538505</name>
</gene>
<dbReference type="AlphaFoldDB" id="A0A8K9XJT3"/>
<evidence type="ECO:0000256" key="7">
    <source>
        <dbReference type="ARBA" id="ARBA00023242"/>
    </source>
</evidence>
<feature type="transmembrane region" description="Helical" evidence="10">
    <location>
        <begin position="70"/>
        <end position="91"/>
    </location>
</feature>
<evidence type="ECO:0000256" key="2">
    <source>
        <dbReference type="ARBA" id="ARBA00004202"/>
    </source>
</evidence>
<dbReference type="Proteomes" id="UP000694395">
    <property type="component" value="Chromosome 12"/>
</dbReference>
<keyword evidence="7" id="KW-0539">Nucleus</keyword>
<feature type="compositionally biased region" description="Acidic residues" evidence="9">
    <location>
        <begin position="372"/>
        <end position="383"/>
    </location>
</feature>
<sequence>MISYTTAVSQSAFRAGTTQFVMRYKYFTFVHTHLNKLVLNMDSTVSILCTQYDCLDLTTIPTERGSKKVYLSYIVCLSVCLAGLCINRWSLEELVKRDPQNFIILLQQILRKTREVLEQSQDELVVPLALLFSSTLLQTPHFSPDSGVLQDACEVFHCFLSWPEPCCSASRHLLSLIQQELRAPGISFQRLLREEQGLTTTTSTNHSKTMTVLLMSPGEDVPPELLSVSEQLSGVCHSQRDTSITLIKHAFQAALGTKYPLQILHHALQSKGAEDLEQLVTAVTEALETAASTQDPDAARESLLQSLKGLVESMGIPPPDCHTSPGNVHTLTLPLAKCHMYSWDKDNFDILNDLLQSELDQLPVFNLPTDKGEEDDEDEETEEETIKNRYTDHRISTVSICSKDSMFSSYSLSSSLSVPSTLSESSGVDSDFSEDLETDDGQPETRRRPKSKVHLSQRFSMLFKSQRSSSLCRRAQSMGSRGDVIRDGPSGALFKRSKSLPRQVRLPRLPRSSGVPAPTSDGPFPQSHHVCVRKRPILSCEEGDGVEMSTLVRVVVFGGDREAGRLARAYTDLQQRESRCPRLTRAYRLQFYFVPVKRGNLGGPGGVSIGPEGHLGSLLKCPTSTKSNAVILEDSTTDIAQLIGMTDPWYKQSVLSLLSLSSDVLCQTTSKVDCDSDSSSSERVLLLADLVLYYCRNAAQPVLLQLYQAELTLAGGEKRREVFIHSLELGHTAGTRAVKAMGAASKRFGIDGDREALPLALYIVYNKVFVSGRSQRTETDMVCTSINLRKACKRPQQLDSKMESLHLTMTEVLKIQSSKSKKNYNQISRSEVKVDKVQVSGGSGITFPVCLDQDEKKIIQSVIRCEVSLCCKPGSGSDWRSHRSRPGQVQPLHPSFCSLLCLPITSFCGSQPS</sequence>
<dbReference type="PANTHER" id="PTHR15593:SF2">
    <property type="entry name" value="PHOSPHOINOSITIDE 3-KINASE REGULATORY SUBUNIT 5"/>
    <property type="match status" value="1"/>
</dbReference>
<dbReference type="GO" id="GO:0005737">
    <property type="term" value="C:cytoplasm"/>
    <property type="evidence" value="ECO:0007669"/>
    <property type="project" value="UniProtKB-SubCell"/>
</dbReference>